<reference evidence="1" key="1">
    <citation type="submission" date="2023-08" db="EMBL/GenBank/DDBJ databases">
        <authorList>
            <person name="Audoor S."/>
            <person name="Bilcke G."/>
        </authorList>
    </citation>
    <scope>NUCLEOTIDE SEQUENCE</scope>
</reference>
<keyword evidence="2" id="KW-1185">Reference proteome</keyword>
<comment type="caution">
    <text evidence="1">The sequence shown here is derived from an EMBL/GenBank/DDBJ whole genome shotgun (WGS) entry which is preliminary data.</text>
</comment>
<accession>A0AAD2CCL8</accession>
<gene>
    <name evidence="1" type="ORF">CYCCA115_LOCUS1467</name>
</gene>
<evidence type="ECO:0000313" key="2">
    <source>
        <dbReference type="Proteomes" id="UP001295423"/>
    </source>
</evidence>
<protein>
    <submittedName>
        <fullName evidence="1">Uncharacterized protein</fullName>
    </submittedName>
</protein>
<sequence>MSSMGYRSTTVKGLKQLKAPVEDGTEQDLEDFLTSLTDEVIVRWADGGDVGYVLEENAEPKIKEPDPLTAAEEGDARKVKAYDRLMDKYEDWKDAFWANTVAMFQLIMSNVTTTMRNKIKSTDGHLAGSKNKDLVWLMSTIDDIVSGYEEGIAPAELALDDALEQIFKMRQKGSESNEAFVKTMLRAIKACERRGGPFLWTPAKEKELKTAVEAAKSKFTAALATGTAAMTKEQEDDVRRVKKKMIKDRSIAMSILKRTDKERFGDLMKELSNDYLKKPNGTPQDGFPKDVPGVLKLLENWKPNNVAQHGCGNNNYSARQPSARTGANRNPLASFAQTAGEMGQVFAFGEPTTRSTPPSPVACARTRGTTRAIVPLPRMEREQSWKLLSVNESTDHIFSNLSYLTGEKATTDGEILRLHTSGGTLDTTQKGHFGGFTVWYNPRCLVNILSLALVAEQFRVTLDTETENAFSVHILEGHVMKFECIAPGLYVYDATSVDMSKLNVAFNFLQTVADNKATFAKRDIRKADEAVLLNQRTNHMAEDKFVRVVKDNWIRNCPVTIGDVRRSHSIYGPPLPPAKGRTCYQSSARVKETNIVQIPKSITKGSIVEELKDIFKLYNAWGFRITKIHADNEFGKVEKDVLPARLVCCEVDDHVPEIERSLQTMKNDSRSTCHAMPSLCYPRMMVQAIIKTGVAFLNAFGSAERSTNGLLARNIIENLSHVDHNHLKYECGEYVQLHVTEKVTNTMKSWTIGAIVLDPRNLTGRYNFMSLETGREINGRVTTAMPITDDVIKRGEELGLEQQQPYRESKMLKYEWRPYSEKTKIQKQHAYPGPQNITFGTSPTRFFCSKTKLAPPFCIKTDNGKVEEQQESGNRC</sequence>
<evidence type="ECO:0000313" key="1">
    <source>
        <dbReference type="EMBL" id="CAJ1928463.1"/>
    </source>
</evidence>
<proteinExistence type="predicted"/>
<organism evidence="1 2">
    <name type="scientific">Cylindrotheca closterium</name>
    <dbReference type="NCBI Taxonomy" id="2856"/>
    <lineage>
        <taxon>Eukaryota</taxon>
        <taxon>Sar</taxon>
        <taxon>Stramenopiles</taxon>
        <taxon>Ochrophyta</taxon>
        <taxon>Bacillariophyta</taxon>
        <taxon>Bacillariophyceae</taxon>
        <taxon>Bacillariophycidae</taxon>
        <taxon>Bacillariales</taxon>
        <taxon>Bacillariaceae</taxon>
        <taxon>Cylindrotheca</taxon>
    </lineage>
</organism>
<name>A0AAD2CCL8_9STRA</name>
<dbReference type="Proteomes" id="UP001295423">
    <property type="component" value="Unassembled WGS sequence"/>
</dbReference>
<dbReference type="AlphaFoldDB" id="A0AAD2CCL8"/>
<dbReference type="EMBL" id="CAKOGP040000046">
    <property type="protein sequence ID" value="CAJ1928463.1"/>
    <property type="molecule type" value="Genomic_DNA"/>
</dbReference>